<dbReference type="EMBL" id="MFIF01000006">
    <property type="protein sequence ID" value="OGF87226.1"/>
    <property type="molecule type" value="Genomic_DNA"/>
</dbReference>
<name>A0A1F5XHE1_9BACT</name>
<evidence type="ECO:0000313" key="2">
    <source>
        <dbReference type="Proteomes" id="UP000177346"/>
    </source>
</evidence>
<proteinExistence type="predicted"/>
<dbReference type="AlphaFoldDB" id="A0A1F5XHE1"/>
<sequence>MSLPIKNMRISKSKLTRIDMGEINSFIWSFILNLKNIDPDAQVETEINFEIPIVKKIKSKKIVYKIIEAEEKYPSEKIIKVKIKGLKLKAKEISIGQILTELEEKEEKK</sequence>
<protein>
    <submittedName>
        <fullName evidence="1">Uncharacterized protein</fullName>
    </submittedName>
</protein>
<gene>
    <name evidence="1" type="ORF">A3B19_03260</name>
</gene>
<evidence type="ECO:0000313" key="1">
    <source>
        <dbReference type="EMBL" id="OGF87226.1"/>
    </source>
</evidence>
<dbReference type="Proteomes" id="UP000177346">
    <property type="component" value="Unassembled WGS sequence"/>
</dbReference>
<comment type="caution">
    <text evidence="1">The sequence shown here is derived from an EMBL/GenBank/DDBJ whole genome shotgun (WGS) entry which is preliminary data.</text>
</comment>
<accession>A0A1F5XHE1</accession>
<reference evidence="1 2" key="1">
    <citation type="journal article" date="2016" name="Nat. Commun.">
        <title>Thousands of microbial genomes shed light on interconnected biogeochemical processes in an aquifer system.</title>
        <authorList>
            <person name="Anantharaman K."/>
            <person name="Brown C.T."/>
            <person name="Hug L.A."/>
            <person name="Sharon I."/>
            <person name="Castelle C.J."/>
            <person name="Probst A.J."/>
            <person name="Thomas B.C."/>
            <person name="Singh A."/>
            <person name="Wilkins M.J."/>
            <person name="Karaoz U."/>
            <person name="Brodie E.L."/>
            <person name="Williams K.H."/>
            <person name="Hubbard S.S."/>
            <person name="Banfield J.F."/>
        </authorList>
    </citation>
    <scope>NUCLEOTIDE SEQUENCE [LARGE SCALE GENOMIC DNA]</scope>
</reference>
<organism evidence="1 2">
    <name type="scientific">Candidatus Giovannonibacteria bacterium RIFCSPLOWO2_01_FULL_46_32</name>
    <dbReference type="NCBI Taxonomy" id="1798353"/>
    <lineage>
        <taxon>Bacteria</taxon>
        <taxon>Candidatus Giovannoniibacteriota</taxon>
    </lineage>
</organism>